<reference evidence="9 10" key="1">
    <citation type="submission" date="2019-11" db="EMBL/GenBank/DDBJ databases">
        <authorList>
            <person name="Holert J."/>
        </authorList>
    </citation>
    <scope>NUCLEOTIDE SEQUENCE [LARGE SCALE GENOMIC DNA]</scope>
    <source>
        <strain evidence="7">BC3_2A</strain>
        <strain evidence="8">SB11_1A</strain>
    </source>
</reference>
<dbReference type="RefSeq" id="WP_159267349.1">
    <property type="nucleotide sequence ID" value="NZ_CACSIK010000001.1"/>
</dbReference>
<sequence length="264" mass="28918">MLLTSVIIILREVLEAALLLSILLALSRTLSIKFRWLYWAAGMGLVGAVGYGLSMRTVSNTLDGVGQEVVNAMMQLSIYVCLIWLCHLFVRCSLTAATMTSRQSAVMGYIVVLLTIREGSEIFVYLSGFSHTPGVNQGLIVGSLIGAGIGLSISVLFYFILLSFKPQRVLWIGCSLLTLVGAGMCLQSSQLLIQADWLPAQHPVWDSSAVLSESSILGQVLYALVGYETRPTPLQLAIYISSLSIMTVLLYLTNRYWQQRGQSE</sequence>
<dbReference type="PANTHER" id="PTHR31632">
    <property type="entry name" value="IRON TRANSPORTER FTH1"/>
    <property type="match status" value="1"/>
</dbReference>
<evidence type="ECO:0000313" key="7">
    <source>
        <dbReference type="EMBL" id="CAA0082267.1"/>
    </source>
</evidence>
<evidence type="ECO:0000256" key="5">
    <source>
        <dbReference type="ARBA" id="ARBA00023136"/>
    </source>
</evidence>
<evidence type="ECO:0000256" key="4">
    <source>
        <dbReference type="ARBA" id="ARBA00022989"/>
    </source>
</evidence>
<keyword evidence="3 6" id="KW-0812">Transmembrane</keyword>
<dbReference type="GO" id="GO:0015093">
    <property type="term" value="F:ferrous iron transmembrane transporter activity"/>
    <property type="evidence" value="ECO:0007669"/>
    <property type="project" value="TreeGrafter"/>
</dbReference>
<gene>
    <name evidence="8" type="ORF">IHBHHGIJ_00676</name>
    <name evidence="7" type="ORF">KFEGEMFD_00474</name>
</gene>
<dbReference type="InterPro" id="IPR004923">
    <property type="entry name" value="FTR1/Fip1/EfeU"/>
</dbReference>
<evidence type="ECO:0000256" key="1">
    <source>
        <dbReference type="ARBA" id="ARBA00004141"/>
    </source>
</evidence>
<protein>
    <recommendedName>
        <fullName evidence="11">Iron permease</fullName>
    </recommendedName>
</protein>
<dbReference type="EMBL" id="CACSIK010000001">
    <property type="protein sequence ID" value="CAA0084345.1"/>
    <property type="molecule type" value="Genomic_DNA"/>
</dbReference>
<dbReference type="Proteomes" id="UP000435877">
    <property type="component" value="Unassembled WGS sequence"/>
</dbReference>
<feature type="transmembrane region" description="Helical" evidence="6">
    <location>
        <begin position="6"/>
        <end position="24"/>
    </location>
</feature>
<dbReference type="EMBL" id="CACSIM010000001">
    <property type="protein sequence ID" value="CAA0082267.1"/>
    <property type="molecule type" value="Genomic_DNA"/>
</dbReference>
<dbReference type="PANTHER" id="PTHR31632:SF2">
    <property type="entry name" value="PLASMA MEMBRANE IRON PERMEASE"/>
    <property type="match status" value="1"/>
</dbReference>
<comment type="similarity">
    <text evidence="2">Belongs to the oxidase-dependent Fe transporter (OFeT) (TC 9.A.10.1) family.</text>
</comment>
<evidence type="ECO:0000313" key="8">
    <source>
        <dbReference type="EMBL" id="CAA0084345.1"/>
    </source>
</evidence>
<dbReference type="Proteomes" id="UP000439591">
    <property type="component" value="Unassembled WGS sequence"/>
</dbReference>
<comment type="subcellular location">
    <subcellularLocation>
        <location evidence="1">Membrane</location>
        <topology evidence="1">Multi-pass membrane protein</topology>
    </subcellularLocation>
</comment>
<feature type="transmembrane region" description="Helical" evidence="6">
    <location>
        <begin position="138"/>
        <end position="162"/>
    </location>
</feature>
<dbReference type="GO" id="GO:0033573">
    <property type="term" value="C:high-affinity iron permease complex"/>
    <property type="evidence" value="ECO:0007669"/>
    <property type="project" value="InterPro"/>
</dbReference>
<evidence type="ECO:0000313" key="9">
    <source>
        <dbReference type="Proteomes" id="UP000435877"/>
    </source>
</evidence>
<organism evidence="7 10">
    <name type="scientific">Zhongshania aliphaticivorans</name>
    <dbReference type="NCBI Taxonomy" id="1470434"/>
    <lineage>
        <taxon>Bacteria</taxon>
        <taxon>Pseudomonadati</taxon>
        <taxon>Pseudomonadota</taxon>
        <taxon>Gammaproteobacteria</taxon>
        <taxon>Cellvibrionales</taxon>
        <taxon>Spongiibacteraceae</taxon>
        <taxon>Zhongshania</taxon>
    </lineage>
</organism>
<evidence type="ECO:0008006" key="11">
    <source>
        <dbReference type="Google" id="ProtNLM"/>
    </source>
</evidence>
<evidence type="ECO:0000313" key="10">
    <source>
        <dbReference type="Proteomes" id="UP000439591"/>
    </source>
</evidence>
<feature type="transmembrane region" description="Helical" evidence="6">
    <location>
        <begin position="36"/>
        <end position="53"/>
    </location>
</feature>
<name>A0A5S9MYH7_9GAMM</name>
<dbReference type="OrthoDB" id="5764104at2"/>
<keyword evidence="4 6" id="KW-1133">Transmembrane helix</keyword>
<dbReference type="Pfam" id="PF03239">
    <property type="entry name" value="FTR1"/>
    <property type="match status" value="1"/>
</dbReference>
<feature type="transmembrane region" description="Helical" evidence="6">
    <location>
        <begin position="169"/>
        <end position="193"/>
    </location>
</feature>
<accession>A0A5S9MYH7</accession>
<dbReference type="AlphaFoldDB" id="A0A5S9MYH7"/>
<feature type="transmembrane region" description="Helical" evidence="6">
    <location>
        <begin position="73"/>
        <end position="94"/>
    </location>
</feature>
<keyword evidence="9" id="KW-1185">Reference proteome</keyword>
<keyword evidence="5 6" id="KW-0472">Membrane</keyword>
<evidence type="ECO:0000256" key="6">
    <source>
        <dbReference type="SAM" id="Phobius"/>
    </source>
</evidence>
<proteinExistence type="inferred from homology"/>
<evidence type="ECO:0000256" key="3">
    <source>
        <dbReference type="ARBA" id="ARBA00022692"/>
    </source>
</evidence>
<feature type="transmembrane region" description="Helical" evidence="6">
    <location>
        <begin position="234"/>
        <end position="252"/>
    </location>
</feature>
<evidence type="ECO:0000256" key="2">
    <source>
        <dbReference type="ARBA" id="ARBA00008333"/>
    </source>
</evidence>
<feature type="transmembrane region" description="Helical" evidence="6">
    <location>
        <begin position="106"/>
        <end position="126"/>
    </location>
</feature>